<keyword evidence="2" id="KW-1185">Reference proteome</keyword>
<dbReference type="Pfam" id="PF06314">
    <property type="entry name" value="ADC"/>
    <property type="match status" value="2"/>
</dbReference>
<accession>A0A0V0QAM9</accession>
<reference evidence="1 2" key="1">
    <citation type="journal article" date="2015" name="Sci. Rep.">
        <title>Genome of the facultative scuticociliatosis pathogen Pseudocohnilembus persalinus provides insight into its virulence through horizontal gene transfer.</title>
        <authorList>
            <person name="Xiong J."/>
            <person name="Wang G."/>
            <person name="Cheng J."/>
            <person name="Tian M."/>
            <person name="Pan X."/>
            <person name="Warren A."/>
            <person name="Jiang C."/>
            <person name="Yuan D."/>
            <person name="Miao W."/>
        </authorList>
    </citation>
    <scope>NUCLEOTIDE SEQUENCE [LARGE SCALE GENOMIC DNA]</scope>
    <source>
        <strain evidence="1">36N120E</strain>
    </source>
</reference>
<dbReference type="InterPro" id="IPR010451">
    <property type="entry name" value="Acetoacetate_decarboxylase"/>
</dbReference>
<dbReference type="NCBIfam" id="NF002614">
    <property type="entry name" value="PRK02265.1"/>
    <property type="match status" value="2"/>
</dbReference>
<evidence type="ECO:0000313" key="2">
    <source>
        <dbReference type="Proteomes" id="UP000054937"/>
    </source>
</evidence>
<dbReference type="Proteomes" id="UP000054937">
    <property type="component" value="Unassembled WGS sequence"/>
</dbReference>
<evidence type="ECO:0000313" key="1">
    <source>
        <dbReference type="EMBL" id="KRW99250.1"/>
    </source>
</evidence>
<dbReference type="EMBL" id="LDAU01000217">
    <property type="protein sequence ID" value="KRW99250.1"/>
    <property type="molecule type" value="Genomic_DNA"/>
</dbReference>
<organism evidence="1 2">
    <name type="scientific">Pseudocohnilembus persalinus</name>
    <name type="common">Ciliate</name>
    <dbReference type="NCBI Taxonomy" id="266149"/>
    <lineage>
        <taxon>Eukaryota</taxon>
        <taxon>Sar</taxon>
        <taxon>Alveolata</taxon>
        <taxon>Ciliophora</taxon>
        <taxon>Intramacronucleata</taxon>
        <taxon>Oligohymenophorea</taxon>
        <taxon>Scuticociliatia</taxon>
        <taxon>Philasterida</taxon>
        <taxon>Pseudocohnilembidae</taxon>
        <taxon>Pseudocohnilembus</taxon>
    </lineage>
</organism>
<dbReference type="OrthoDB" id="10248817at2759"/>
<dbReference type="AlphaFoldDB" id="A0A0V0QAM9"/>
<dbReference type="OMA" id="YEWINMP"/>
<dbReference type="SUPFAM" id="SSF160104">
    <property type="entry name" value="Acetoacetate decarboxylase-like"/>
    <property type="match status" value="2"/>
</dbReference>
<gene>
    <name evidence="1" type="ORF">PPERSA_03956</name>
</gene>
<dbReference type="InParanoid" id="A0A0V0QAM9"/>
<dbReference type="GO" id="GO:0016829">
    <property type="term" value="F:lyase activity"/>
    <property type="evidence" value="ECO:0007669"/>
    <property type="project" value="InterPro"/>
</dbReference>
<protein>
    <recommendedName>
        <fullName evidence="3">Acetoacetate decarboxylase</fullName>
    </recommendedName>
</protein>
<dbReference type="Gene3D" id="2.40.400.10">
    <property type="entry name" value="Acetoacetate decarboxylase-like"/>
    <property type="match status" value="2"/>
</dbReference>
<proteinExistence type="predicted"/>
<evidence type="ECO:0008006" key="3">
    <source>
        <dbReference type="Google" id="ProtNLM"/>
    </source>
</evidence>
<dbReference type="InterPro" id="IPR023375">
    <property type="entry name" value="ADC_dom_sf"/>
</dbReference>
<name>A0A0V0QAM9_PSEPJ</name>
<comment type="caution">
    <text evidence="1">The sequence shown here is derived from an EMBL/GenBank/DDBJ whole genome shotgun (WGS) entry which is preliminary data.</text>
</comment>
<sequence>MQHKILKRLKSTYNQVKISQFVTKSKSNYSTGNTSHLNLRMKAKDILNLPSTPSISPSYPFGPYRFIDREWFIVRYISDAEALRKVVPSPLVPNKDNIVLYEWINMPDSTGFGDYHESGTVIPCTFEGKPINYTLQMFLDCEPPIAAGREIWGFPKKYAVPKLEVIRDTLNGSLNYRGQEVAYGTMAYKYKQLDQNEVITGLKQDSCNLKVIPGVNGKPKICQLVGYNLEDVNLKEAWEGPARLELNSHVKAPTGELPIRKILGGKHIIADITLPYGRVLYDYMKDYHNIPKQTVKKFQGINFFNCDDFSNKDHVALTPSMPHISPMYVNNKIKVEREILTFRYLSCPEEIAKILPEPLIPYEKPVILLVWSNSNGTDGNYHKLDMFIPCYFKDELVQYNALSYVDQSSVRTENREKYGQPQKLGFPSVEVTKDTVLAKFCYNQNDPIAIGSMAYQFQEVAQHEFQEIMKIPVVQLKFIPGVEKGSVEIAQLTKMVYEDLHIHKCYKGPSKLQLKNHVAAPIKDVPIIKMLSGFHIKADYTIRKGQVIYDYLENQENNNKQQTI</sequence>